<dbReference type="Gene3D" id="1.20.1250.20">
    <property type="entry name" value="MFS general substrate transporter like domains"/>
    <property type="match status" value="1"/>
</dbReference>
<dbReference type="Pfam" id="PF07690">
    <property type="entry name" value="MFS_1"/>
    <property type="match status" value="1"/>
</dbReference>
<evidence type="ECO:0000313" key="3">
    <source>
        <dbReference type="Proteomes" id="UP000475214"/>
    </source>
</evidence>
<sequence length="441" mass="44788">MLARISRGRGVSAARLARRLYLYAFLEEFILLYPLYAVLFAESGLSTAQISSLFVIWSAANILLEVPSGVLADAVSRRTLLTIGPLLAGTGYALWVLAPSYPAFAVGFVLWGAHSALRSGAFEALVYTELERLESADRYARVIGRTQTASTVAAAVAMASAGPVFAVGGYPAVGAASVAACLACAMVATRLPEHRDRDPVQSTGPGFAQVFRAGMVEVRTRRSVRVAIVFLVAVAAVWGALDEFLALLAVDAGVSTASVPLLLLLVYAGVAAGGLLGEVAGRLPRPLIAGTLTLAAATLAAGGVLAGRALAGSVPAGGASADGVSAAAGTTVATAALVGFALIGAAFCVFQMVQIAADARLQRTISGAARSTVTSVAGLGTEVATIGVFVVYGAASTVASHGTLFAGWAAVYGLIALLLVRARRGHGRPSTSPPTPDGRHA</sequence>
<evidence type="ECO:0000313" key="2">
    <source>
        <dbReference type="EMBL" id="NED99650.1"/>
    </source>
</evidence>
<dbReference type="GO" id="GO:0022857">
    <property type="term" value="F:transmembrane transporter activity"/>
    <property type="evidence" value="ECO:0007669"/>
    <property type="project" value="InterPro"/>
</dbReference>
<keyword evidence="1" id="KW-0812">Transmembrane</keyword>
<dbReference type="Proteomes" id="UP000475214">
    <property type="component" value="Unassembled WGS sequence"/>
</dbReference>
<comment type="caution">
    <text evidence="2">The sequence shown here is derived from an EMBL/GenBank/DDBJ whole genome shotgun (WGS) entry which is preliminary data.</text>
</comment>
<protein>
    <submittedName>
        <fullName evidence="2">MFS transporter</fullName>
    </submittedName>
</protein>
<keyword evidence="1" id="KW-1133">Transmembrane helix</keyword>
<organism evidence="2 3">
    <name type="scientific">Phytoactinopolyspora halotolerans</name>
    <dbReference type="NCBI Taxonomy" id="1981512"/>
    <lineage>
        <taxon>Bacteria</taxon>
        <taxon>Bacillati</taxon>
        <taxon>Actinomycetota</taxon>
        <taxon>Actinomycetes</taxon>
        <taxon>Jiangellales</taxon>
        <taxon>Jiangellaceae</taxon>
        <taxon>Phytoactinopolyspora</taxon>
    </lineage>
</organism>
<dbReference type="RefSeq" id="WP_163733941.1">
    <property type="nucleotide sequence ID" value="NZ_JAAGOA010000003.1"/>
</dbReference>
<feature type="transmembrane region" description="Helical" evidence="1">
    <location>
        <begin position="53"/>
        <end position="72"/>
    </location>
</feature>
<feature type="transmembrane region" description="Helical" evidence="1">
    <location>
        <begin position="261"/>
        <end position="280"/>
    </location>
</feature>
<feature type="transmembrane region" description="Helical" evidence="1">
    <location>
        <begin position="371"/>
        <end position="392"/>
    </location>
</feature>
<dbReference type="InterPro" id="IPR053160">
    <property type="entry name" value="MFS_DHA3_Transporter"/>
</dbReference>
<evidence type="ECO:0000256" key="1">
    <source>
        <dbReference type="SAM" id="Phobius"/>
    </source>
</evidence>
<feature type="transmembrane region" description="Helical" evidence="1">
    <location>
        <begin position="326"/>
        <end position="350"/>
    </location>
</feature>
<feature type="transmembrane region" description="Helical" evidence="1">
    <location>
        <begin position="20"/>
        <end position="41"/>
    </location>
</feature>
<dbReference type="PANTHER" id="PTHR23530">
    <property type="entry name" value="TRANSPORT PROTEIN-RELATED"/>
    <property type="match status" value="1"/>
</dbReference>
<keyword evidence="1" id="KW-0472">Membrane</keyword>
<dbReference type="EMBL" id="JAAGOA010000003">
    <property type="protein sequence ID" value="NED99650.1"/>
    <property type="molecule type" value="Genomic_DNA"/>
</dbReference>
<feature type="transmembrane region" description="Helical" evidence="1">
    <location>
        <begin position="172"/>
        <end position="191"/>
    </location>
</feature>
<dbReference type="InterPro" id="IPR036259">
    <property type="entry name" value="MFS_trans_sf"/>
</dbReference>
<dbReference type="InterPro" id="IPR011701">
    <property type="entry name" value="MFS"/>
</dbReference>
<feature type="transmembrane region" description="Helical" evidence="1">
    <location>
        <begin position="287"/>
        <end position="306"/>
    </location>
</feature>
<reference evidence="2 3" key="1">
    <citation type="submission" date="2020-02" db="EMBL/GenBank/DDBJ databases">
        <authorList>
            <person name="Li X.-J."/>
            <person name="Han X.-M."/>
        </authorList>
    </citation>
    <scope>NUCLEOTIDE SEQUENCE [LARGE SCALE GENOMIC DNA]</scope>
    <source>
        <strain evidence="2 3">CCTCC AB 2017055</strain>
    </source>
</reference>
<keyword evidence="3" id="KW-1185">Reference proteome</keyword>
<gene>
    <name evidence="2" type="ORF">G1H10_05665</name>
</gene>
<feature type="transmembrane region" description="Helical" evidence="1">
    <location>
        <begin position="224"/>
        <end position="241"/>
    </location>
</feature>
<accession>A0A6L9S4E8</accession>
<dbReference type="PANTHER" id="PTHR23530:SF1">
    <property type="entry name" value="PERMEASE, MAJOR FACILITATOR SUPERFAMILY-RELATED"/>
    <property type="match status" value="1"/>
</dbReference>
<feature type="transmembrane region" description="Helical" evidence="1">
    <location>
        <begin position="79"/>
        <end position="98"/>
    </location>
</feature>
<feature type="transmembrane region" description="Helical" evidence="1">
    <location>
        <begin position="398"/>
        <end position="420"/>
    </location>
</feature>
<dbReference type="AlphaFoldDB" id="A0A6L9S4E8"/>
<name>A0A6L9S4E8_9ACTN</name>
<dbReference type="SUPFAM" id="SSF103473">
    <property type="entry name" value="MFS general substrate transporter"/>
    <property type="match status" value="1"/>
</dbReference>
<proteinExistence type="predicted"/>